<accession>A0ABP6N4T2</accession>
<feature type="compositionally biased region" description="Basic and acidic residues" evidence="1">
    <location>
        <begin position="8"/>
        <end position="17"/>
    </location>
</feature>
<dbReference type="Proteomes" id="UP001500893">
    <property type="component" value="Unassembled WGS sequence"/>
</dbReference>
<dbReference type="EMBL" id="BAAAVM010000026">
    <property type="protein sequence ID" value="GAA3136171.1"/>
    <property type="molecule type" value="Genomic_DNA"/>
</dbReference>
<name>A0ABP6N4T2_9ACTN</name>
<evidence type="ECO:0000256" key="1">
    <source>
        <dbReference type="SAM" id="MobiDB-lite"/>
    </source>
</evidence>
<keyword evidence="3" id="KW-1185">Reference proteome</keyword>
<sequence length="67" mass="7351">MPEAAEEPLMRPEDHRSQLRVQPVCPDHQVKAPSVAAREDDIDPVRVLGELGDPVAEDVLEPSRVAS</sequence>
<feature type="region of interest" description="Disordered" evidence="1">
    <location>
        <begin position="1"/>
        <end position="20"/>
    </location>
</feature>
<evidence type="ECO:0000313" key="2">
    <source>
        <dbReference type="EMBL" id="GAA3136171.1"/>
    </source>
</evidence>
<organism evidence="2 3">
    <name type="scientific">Streptomyces rameus</name>
    <dbReference type="NCBI Taxonomy" id="68261"/>
    <lineage>
        <taxon>Bacteria</taxon>
        <taxon>Bacillati</taxon>
        <taxon>Actinomycetota</taxon>
        <taxon>Actinomycetes</taxon>
        <taxon>Kitasatosporales</taxon>
        <taxon>Streptomycetaceae</taxon>
        <taxon>Streptomyces</taxon>
    </lineage>
</organism>
<evidence type="ECO:0000313" key="3">
    <source>
        <dbReference type="Proteomes" id="UP001500893"/>
    </source>
</evidence>
<protein>
    <submittedName>
        <fullName evidence="2">Uncharacterized protein</fullName>
    </submittedName>
</protein>
<gene>
    <name evidence="2" type="ORF">GCM10010521_22900</name>
</gene>
<proteinExistence type="predicted"/>
<comment type="caution">
    <text evidence="2">The sequence shown here is derived from an EMBL/GenBank/DDBJ whole genome shotgun (WGS) entry which is preliminary data.</text>
</comment>
<reference evidence="3" key="1">
    <citation type="journal article" date="2019" name="Int. J. Syst. Evol. Microbiol.">
        <title>The Global Catalogue of Microorganisms (GCM) 10K type strain sequencing project: providing services to taxonomists for standard genome sequencing and annotation.</title>
        <authorList>
            <consortium name="The Broad Institute Genomics Platform"/>
            <consortium name="The Broad Institute Genome Sequencing Center for Infectious Disease"/>
            <person name="Wu L."/>
            <person name="Ma J."/>
        </authorList>
    </citation>
    <scope>NUCLEOTIDE SEQUENCE [LARGE SCALE GENOMIC DNA]</scope>
    <source>
        <strain evidence="3">JCM 11574</strain>
    </source>
</reference>